<dbReference type="EMBL" id="PQNQ01000008">
    <property type="protein sequence ID" value="RRQ04477.1"/>
    <property type="molecule type" value="Genomic_DNA"/>
</dbReference>
<keyword evidence="6" id="KW-1185">Reference proteome</keyword>
<comment type="caution">
    <text evidence="4">The sequence shown here is derived from an EMBL/GenBank/DDBJ whole genome shotgun (WGS) entry which is preliminary data.</text>
</comment>
<protein>
    <recommendedName>
        <fullName evidence="7">DUF3040 domain-containing protein</fullName>
    </recommendedName>
</protein>
<proteinExistence type="predicted"/>
<evidence type="ECO:0000313" key="6">
    <source>
        <dbReference type="Proteomes" id="UP000278422"/>
    </source>
</evidence>
<feature type="region of interest" description="Disordered" evidence="1">
    <location>
        <begin position="112"/>
        <end position="157"/>
    </location>
</feature>
<name>A0A3R8QKR3_9CORY</name>
<keyword evidence="2" id="KW-0812">Transmembrane</keyword>
<dbReference type="AlphaFoldDB" id="A0A3R8QKR3"/>
<feature type="transmembrane region" description="Helical" evidence="2">
    <location>
        <begin position="87"/>
        <end position="108"/>
    </location>
</feature>
<reference evidence="5 6" key="1">
    <citation type="submission" date="2018-01" db="EMBL/GenBank/DDBJ databases">
        <title>Twenty Corynebacterium bovis Genomes.</title>
        <authorList>
            <person name="Gulvik C.A."/>
        </authorList>
    </citation>
    <scope>NUCLEOTIDE SEQUENCE [LARGE SCALE GENOMIC DNA]</scope>
    <source>
        <strain evidence="4 6">16-2004</strain>
        <strain evidence="3 5">F6900</strain>
    </source>
</reference>
<evidence type="ECO:0000313" key="3">
    <source>
        <dbReference type="EMBL" id="RRO87104.1"/>
    </source>
</evidence>
<feature type="transmembrane region" description="Helical" evidence="2">
    <location>
        <begin position="61"/>
        <end position="81"/>
    </location>
</feature>
<evidence type="ECO:0000313" key="5">
    <source>
        <dbReference type="Proteomes" id="UP000276526"/>
    </source>
</evidence>
<organism evidence="4 6">
    <name type="scientific">Corynebacterium bovis</name>
    <dbReference type="NCBI Taxonomy" id="36808"/>
    <lineage>
        <taxon>Bacteria</taxon>
        <taxon>Bacillati</taxon>
        <taxon>Actinomycetota</taxon>
        <taxon>Actinomycetes</taxon>
        <taxon>Mycobacteriales</taxon>
        <taxon>Corynebacteriaceae</taxon>
        <taxon>Corynebacterium</taxon>
    </lineage>
</organism>
<feature type="compositionally biased region" description="Low complexity" evidence="1">
    <location>
        <begin position="129"/>
        <end position="139"/>
    </location>
</feature>
<dbReference type="Pfam" id="PF11239">
    <property type="entry name" value="DUF3040"/>
    <property type="match status" value="1"/>
</dbReference>
<evidence type="ECO:0000256" key="1">
    <source>
        <dbReference type="SAM" id="MobiDB-lite"/>
    </source>
</evidence>
<sequence length="157" mass="16516">MHYRTGTHQGPRGIHDTVGRLAVALSEQERRMLEEIENALIAEDPRFGTQARATGGGGFHLTVRVAAVMLLGLLALIGGVILAQNNLAFVILSAVGFLVMFGGGLMGFRATSGGGGAAPTGRRARRARAAAASGSRPAGRTGGLSDRMEESFRRRFQ</sequence>
<dbReference type="EMBL" id="PQNK01000005">
    <property type="protein sequence ID" value="RRO87104.1"/>
    <property type="molecule type" value="Genomic_DNA"/>
</dbReference>
<dbReference type="Proteomes" id="UP000278422">
    <property type="component" value="Unassembled WGS sequence"/>
</dbReference>
<dbReference type="InterPro" id="IPR021401">
    <property type="entry name" value="DUF3040"/>
</dbReference>
<feature type="compositionally biased region" description="Basic and acidic residues" evidence="1">
    <location>
        <begin position="146"/>
        <end position="157"/>
    </location>
</feature>
<accession>A0A3R8QKR3</accession>
<keyword evidence="2" id="KW-0472">Membrane</keyword>
<gene>
    <name evidence="4" type="ORF">CXF42_04050</name>
    <name evidence="3" type="ORF">CXF48_04000</name>
</gene>
<dbReference type="Proteomes" id="UP000276526">
    <property type="component" value="Unassembled WGS sequence"/>
</dbReference>
<evidence type="ECO:0008006" key="7">
    <source>
        <dbReference type="Google" id="ProtNLM"/>
    </source>
</evidence>
<keyword evidence="2" id="KW-1133">Transmembrane helix</keyword>
<evidence type="ECO:0000313" key="4">
    <source>
        <dbReference type="EMBL" id="RRQ04477.1"/>
    </source>
</evidence>
<evidence type="ECO:0000256" key="2">
    <source>
        <dbReference type="SAM" id="Phobius"/>
    </source>
</evidence>